<name>A0A915JZL4_ROMCU</name>
<dbReference type="AlphaFoldDB" id="A0A915JZL4"/>
<evidence type="ECO:0000313" key="2">
    <source>
        <dbReference type="WBParaSite" id="nRc.2.0.1.t31410-RA"/>
    </source>
</evidence>
<organism evidence="1 2">
    <name type="scientific">Romanomermis culicivorax</name>
    <name type="common">Nematode worm</name>
    <dbReference type="NCBI Taxonomy" id="13658"/>
    <lineage>
        <taxon>Eukaryota</taxon>
        <taxon>Metazoa</taxon>
        <taxon>Ecdysozoa</taxon>
        <taxon>Nematoda</taxon>
        <taxon>Enoplea</taxon>
        <taxon>Dorylaimia</taxon>
        <taxon>Mermithida</taxon>
        <taxon>Mermithoidea</taxon>
        <taxon>Mermithidae</taxon>
        <taxon>Romanomermis</taxon>
    </lineage>
</organism>
<reference evidence="2" key="1">
    <citation type="submission" date="2022-11" db="UniProtKB">
        <authorList>
            <consortium name="WormBaseParasite"/>
        </authorList>
    </citation>
    <scope>IDENTIFICATION</scope>
</reference>
<evidence type="ECO:0000313" key="1">
    <source>
        <dbReference type="Proteomes" id="UP000887565"/>
    </source>
</evidence>
<keyword evidence="1" id="KW-1185">Reference proteome</keyword>
<dbReference type="WBParaSite" id="nRc.2.0.1.t31410-RA">
    <property type="protein sequence ID" value="nRc.2.0.1.t31410-RA"/>
    <property type="gene ID" value="nRc.2.0.1.g31410"/>
</dbReference>
<accession>A0A915JZL4</accession>
<sequence>MLCLCENRVLKQKAFCYCASTYSNRRQVVHFVLLSFIIHYRSSIVASPWTDTLLLNNCDQMNEIKYILLLYKLSWVNEAQGRIYRKSYFEKNQDVDSLNLFLKKVNFVQIRCDENDGNLDALNNNKIDAIVNRLPPLAYVGPCLINSTRAQREWSCLKSVDSRIVQ</sequence>
<protein>
    <submittedName>
        <fullName evidence="2">Uncharacterized protein</fullName>
    </submittedName>
</protein>
<proteinExistence type="predicted"/>
<dbReference type="Proteomes" id="UP000887565">
    <property type="component" value="Unplaced"/>
</dbReference>